<dbReference type="AlphaFoldDB" id="A0A8H7T734"/>
<comment type="caution">
    <text evidence="2">The sequence shown here is derived from an EMBL/GenBank/DDBJ whole genome shotgun (WGS) entry which is preliminary data.</text>
</comment>
<dbReference type="SUPFAM" id="SSF53098">
    <property type="entry name" value="Ribonuclease H-like"/>
    <property type="match status" value="1"/>
</dbReference>
<evidence type="ECO:0000313" key="2">
    <source>
        <dbReference type="EMBL" id="KAG4414624.1"/>
    </source>
</evidence>
<reference evidence="2" key="1">
    <citation type="submission" date="2021-02" db="EMBL/GenBank/DDBJ databases">
        <title>Genome sequence Cadophora malorum strain M34.</title>
        <authorList>
            <person name="Stefanovic E."/>
            <person name="Vu D."/>
            <person name="Scully C."/>
            <person name="Dijksterhuis J."/>
            <person name="Roader J."/>
            <person name="Houbraken J."/>
        </authorList>
    </citation>
    <scope>NUCLEOTIDE SEQUENCE</scope>
    <source>
        <strain evidence="2">M34</strain>
    </source>
</reference>
<dbReference type="GO" id="GO:0008408">
    <property type="term" value="F:3'-5' exonuclease activity"/>
    <property type="evidence" value="ECO:0007669"/>
    <property type="project" value="InterPro"/>
</dbReference>
<dbReference type="OrthoDB" id="26838at2759"/>
<evidence type="ECO:0000313" key="3">
    <source>
        <dbReference type="Proteomes" id="UP000664132"/>
    </source>
</evidence>
<keyword evidence="3" id="KW-1185">Reference proteome</keyword>
<dbReference type="Gene3D" id="3.30.420.10">
    <property type="entry name" value="Ribonuclease H-like superfamily/Ribonuclease H"/>
    <property type="match status" value="1"/>
</dbReference>
<evidence type="ECO:0000259" key="1">
    <source>
        <dbReference type="Pfam" id="PF01612"/>
    </source>
</evidence>
<name>A0A8H7T734_9HELO</name>
<dbReference type="InterPro" id="IPR012337">
    <property type="entry name" value="RNaseH-like_sf"/>
</dbReference>
<dbReference type="Proteomes" id="UP000664132">
    <property type="component" value="Unassembled WGS sequence"/>
</dbReference>
<dbReference type="InterPro" id="IPR002562">
    <property type="entry name" value="3'-5'_exonuclease_dom"/>
</dbReference>
<organism evidence="2 3">
    <name type="scientific">Cadophora malorum</name>
    <dbReference type="NCBI Taxonomy" id="108018"/>
    <lineage>
        <taxon>Eukaryota</taxon>
        <taxon>Fungi</taxon>
        <taxon>Dikarya</taxon>
        <taxon>Ascomycota</taxon>
        <taxon>Pezizomycotina</taxon>
        <taxon>Leotiomycetes</taxon>
        <taxon>Helotiales</taxon>
        <taxon>Ploettnerulaceae</taxon>
        <taxon>Cadophora</taxon>
    </lineage>
</organism>
<feature type="domain" description="3'-5' exonuclease" evidence="1">
    <location>
        <begin position="32"/>
        <end position="215"/>
    </location>
</feature>
<dbReference type="PANTHER" id="PTHR43040:SF1">
    <property type="entry name" value="RIBONUCLEASE D"/>
    <property type="match status" value="1"/>
</dbReference>
<protein>
    <recommendedName>
        <fullName evidence="1">3'-5' exonuclease domain-containing protein</fullName>
    </recommendedName>
</protein>
<dbReference type="GO" id="GO:0006139">
    <property type="term" value="P:nucleobase-containing compound metabolic process"/>
    <property type="evidence" value="ECO:0007669"/>
    <property type="project" value="InterPro"/>
</dbReference>
<accession>A0A8H7T734</accession>
<dbReference type="EMBL" id="JAFJYH010000256">
    <property type="protein sequence ID" value="KAG4414624.1"/>
    <property type="molecule type" value="Genomic_DNA"/>
</dbReference>
<sequence>MSSSTSNVLFVDSLPSLQMFLVTLNTFNLTTKGSSIPSLYIDLEGAKLSRYGTISLLTLFLFPNHTTYLLDITTLGSLAFSTPSPTQAQTTFKSILQDASIPKVFFDVRNDSDALHSHFQISLAGIIDLQLLELGSRAGGLDQKRTVCGLARCIKTHAQLTPAEKKTWEAVKDKGALLFAPEKGGRYEVFDERPLSTEIMNYCVQDVRFLPGLWDVYNKRLGDDRKWIALIEEATLERVRDSQSKDYVPDSKMKVFGPWTQVLALPV</sequence>
<dbReference type="PANTHER" id="PTHR43040">
    <property type="entry name" value="RIBONUCLEASE D"/>
    <property type="match status" value="1"/>
</dbReference>
<gene>
    <name evidence="2" type="ORF">IFR04_012230</name>
</gene>
<dbReference type="Pfam" id="PF01612">
    <property type="entry name" value="DNA_pol_A_exo1"/>
    <property type="match status" value="1"/>
</dbReference>
<proteinExistence type="predicted"/>
<dbReference type="GO" id="GO:0003676">
    <property type="term" value="F:nucleic acid binding"/>
    <property type="evidence" value="ECO:0007669"/>
    <property type="project" value="InterPro"/>
</dbReference>
<dbReference type="InterPro" id="IPR036397">
    <property type="entry name" value="RNaseH_sf"/>
</dbReference>